<dbReference type="EMBL" id="CP124735">
    <property type="protein sequence ID" value="WHA44097.1"/>
    <property type="molecule type" value="Genomic_DNA"/>
</dbReference>
<reference evidence="6" key="1">
    <citation type="submission" date="2023-05" db="EMBL/GenBank/DDBJ databases">
        <title>Complete genome sequence of Agrobacterium larrymoorei CFBP5477.</title>
        <authorList>
            <person name="Yen H.-C."/>
            <person name="Chou L."/>
            <person name="Lin Y.-C."/>
            <person name="Lai E.-M."/>
            <person name="Kuo C.-H."/>
        </authorList>
    </citation>
    <scope>NUCLEOTIDE SEQUENCE</scope>
    <source>
        <strain evidence="6">CFBP5477</strain>
        <plasmid evidence="6">pAlCFBP5477</plasmid>
    </source>
</reference>
<evidence type="ECO:0000256" key="1">
    <source>
        <dbReference type="ARBA" id="ARBA00010062"/>
    </source>
</evidence>
<name>A0AAF0KH54_9HYPH</name>
<dbReference type="GO" id="GO:0006865">
    <property type="term" value="P:amino acid transport"/>
    <property type="evidence" value="ECO:0007669"/>
    <property type="project" value="UniProtKB-KW"/>
</dbReference>
<dbReference type="SUPFAM" id="SSF53822">
    <property type="entry name" value="Periplasmic binding protein-like I"/>
    <property type="match status" value="1"/>
</dbReference>
<dbReference type="Proteomes" id="UP000298664">
    <property type="component" value="Plasmid pAlCFBP5477"/>
</dbReference>
<sequence>MKHKNRIYAAAAMLGALVAASSASAADISDGVVKIGVLTDMSGPYADNVGAGAVLAAKMAAEDFGGKVQGVPIEIVQADHQNKADVGSAVANKWYDTEKVDAITEVVSSAVALSVQEISRAKNKVFLATGPGTPDLTGKACSPVGVHWAYDNYAYANVVAGATVRRGLKSWYFLTADYSFGHTLEGAATQVIKANGGEVLGAVRAPLNSTDMSSYLLQAQGSGAQVIGIANAGGDMVNTVKQAQEFGITQSGQSLAALLVNLPDIKSLGLASAKDLILADSFYWDMNDETRKWSKRFMERSGGKAPGSLQAAVYGAVTHYLKSIDANGSDEAKSTVAKMREIPINDFYTKNATIRTDGRVMRDMYLFQVKQPEESKYDWDFYKLLETVPAEKAFRSQADGGCPIPAK</sequence>
<keyword evidence="2 4" id="KW-0732">Signal</keyword>
<dbReference type="CDD" id="cd06327">
    <property type="entry name" value="PBP1_SBP-like"/>
    <property type="match status" value="1"/>
</dbReference>
<evidence type="ECO:0000256" key="4">
    <source>
        <dbReference type="SAM" id="SignalP"/>
    </source>
</evidence>
<proteinExistence type="inferred from homology"/>
<dbReference type="InterPro" id="IPR028082">
    <property type="entry name" value="Peripla_BP_I"/>
</dbReference>
<feature type="signal peptide" evidence="4">
    <location>
        <begin position="1"/>
        <end position="25"/>
    </location>
</feature>
<evidence type="ECO:0000256" key="2">
    <source>
        <dbReference type="ARBA" id="ARBA00022729"/>
    </source>
</evidence>
<keyword evidence="3" id="KW-0813">Transport</keyword>
<feature type="chain" id="PRO_5042051503" evidence="4">
    <location>
        <begin position="26"/>
        <end position="407"/>
    </location>
</feature>
<dbReference type="InterPro" id="IPR028081">
    <property type="entry name" value="Leu-bd"/>
</dbReference>
<dbReference type="InterPro" id="IPR051010">
    <property type="entry name" value="BCAA_transport"/>
</dbReference>
<feature type="domain" description="Leucine-binding protein" evidence="5">
    <location>
        <begin position="33"/>
        <end position="370"/>
    </location>
</feature>
<dbReference type="PANTHER" id="PTHR30483:SF6">
    <property type="entry name" value="PERIPLASMIC BINDING PROTEIN OF ABC TRANSPORTER FOR NATURAL AMINO ACIDS"/>
    <property type="match status" value="1"/>
</dbReference>
<keyword evidence="6" id="KW-0614">Plasmid</keyword>
<accession>A0AAF0KH54</accession>
<comment type="similarity">
    <text evidence="1">Belongs to the leucine-binding protein family.</text>
</comment>
<evidence type="ECO:0000256" key="3">
    <source>
        <dbReference type="ARBA" id="ARBA00022970"/>
    </source>
</evidence>
<dbReference type="Gene3D" id="3.40.50.2300">
    <property type="match status" value="2"/>
</dbReference>
<dbReference type="AlphaFoldDB" id="A0AAF0KH54"/>
<organism evidence="6 7">
    <name type="scientific">Agrobacterium larrymoorei</name>
    <dbReference type="NCBI Taxonomy" id="160699"/>
    <lineage>
        <taxon>Bacteria</taxon>
        <taxon>Pseudomonadati</taxon>
        <taxon>Pseudomonadota</taxon>
        <taxon>Alphaproteobacteria</taxon>
        <taxon>Hyphomicrobiales</taxon>
        <taxon>Rhizobiaceae</taxon>
        <taxon>Rhizobium/Agrobacterium group</taxon>
        <taxon>Agrobacterium</taxon>
    </lineage>
</organism>
<keyword evidence="3" id="KW-0029">Amino-acid transport</keyword>
<evidence type="ECO:0000313" key="6">
    <source>
        <dbReference type="EMBL" id="WHA44097.1"/>
    </source>
</evidence>
<dbReference type="PANTHER" id="PTHR30483">
    <property type="entry name" value="LEUCINE-SPECIFIC-BINDING PROTEIN"/>
    <property type="match status" value="1"/>
</dbReference>
<dbReference type="Pfam" id="PF13458">
    <property type="entry name" value="Peripla_BP_6"/>
    <property type="match status" value="1"/>
</dbReference>
<evidence type="ECO:0000259" key="5">
    <source>
        <dbReference type="Pfam" id="PF13458"/>
    </source>
</evidence>
<geneLocation type="plasmid" evidence="6 7">
    <name>pAlCFBP5477</name>
</geneLocation>
<gene>
    <name evidence="6" type="ORF">CFBP5477_022040</name>
</gene>
<evidence type="ECO:0000313" key="7">
    <source>
        <dbReference type="Proteomes" id="UP000298664"/>
    </source>
</evidence>
<dbReference type="RefSeq" id="WP_137395879.1">
    <property type="nucleotide sequence ID" value="NZ_CP124735.1"/>
</dbReference>
<protein>
    <submittedName>
        <fullName evidence="6">ABC transporter substrate-binding protein</fullName>
    </submittedName>
</protein>